<dbReference type="Pfam" id="PF00550">
    <property type="entry name" value="PP-binding"/>
    <property type="match status" value="1"/>
</dbReference>
<sequence>MDEMTRRLSELPAVKLAFAATQLREKQRVIQAEPIAIIGTSCRFPGGADSPEAFWELLRQGKETLERVPADRWDADALYDPQPGTPGKMHVRDGHFVRNVADFDPLFFGISPKEARSMDPQQRMLLEVCHDALERACQAPARLRGSKTGVFMGLMHLDFAAREAGSASGTDASMAVNRLCIAAGRIAYALGLQGPTVAIDTACSSSLVTVHQACQSLRERGCDLALAGGVNLNLAPETMIVQSHKGMLSADGRCKSFAAAADGFGRGEGAGVVVLKRLSDAIADGDAVLALVRGSAVNHNGSGSGLTVPNGRALERLVEDALAVAGVRADQVSYVEAQGTGTALGDSIEMQALGRAFAGPRAAPLWVGSVKTNIGHLESAAGIAALLKVVLSLQNEWIPQHLHFDEPNPNIAWDTLPVRIATQAVPWPATGRRMAGVSAFGYSGTNAHVVVEGAPDLASVRRAPLADDRPARVLTLSAATEAALRDYAGRFAEHLARTPASPADIAYSANVGRSAMSHRVALVGRDSSEWRGRLASIARGDAAVGVVTGARAPLLAFLFPPACPSGAMVASVRHQPVVREVLDTCRALLPEASRGSELWLDEAQGTPLEFAALFAAQMALVRLWRSWGIEPEAVFGEGAGELAAACTAGSLLLEDGMRLAIAWTRDGRPDVPRSTPALRVIPTAGGLASGIGTLRDAGYQAFLSLGGSDGAWWIRVRELTEGVHVWSSSPVGDDEPYGVLHALAAVFVAGLPVQWHNVDGPWARQRLVLPTYPFQRRTYWPAASAVEDGPTEETLPGASALAGRIRELAPEKARSLVHRAFAAQLEMVLGLEADQTFDESFSLSGLGLDSLMAADLQRRITKELGVTLPPERLMTQTSVTELSTETYRRLRLSTLLQPEGTNAHDLEEIAL</sequence>
<dbReference type="InterPro" id="IPR036736">
    <property type="entry name" value="ACP-like_sf"/>
</dbReference>
<feature type="domain" description="Carrier" evidence="4">
    <location>
        <begin position="812"/>
        <end position="890"/>
    </location>
</feature>
<dbReference type="Pfam" id="PF22621">
    <property type="entry name" value="CurL-like_PKS_C"/>
    <property type="match status" value="1"/>
</dbReference>
<protein>
    <submittedName>
        <fullName evidence="6">Phosphopantetheine-binding protein</fullName>
    </submittedName>
</protein>
<evidence type="ECO:0000259" key="5">
    <source>
        <dbReference type="PROSITE" id="PS52004"/>
    </source>
</evidence>
<dbReference type="InterPro" id="IPR009081">
    <property type="entry name" value="PP-bd_ACP"/>
</dbReference>
<dbReference type="EMBL" id="CP089983">
    <property type="protein sequence ID" value="WXB03744.1"/>
    <property type="molecule type" value="Genomic_DNA"/>
</dbReference>
<dbReference type="Pfam" id="PF02801">
    <property type="entry name" value="Ketoacyl-synt_C"/>
    <property type="match status" value="1"/>
</dbReference>
<organism evidence="6 7">
    <name type="scientific">Pendulispora rubella</name>
    <dbReference type="NCBI Taxonomy" id="2741070"/>
    <lineage>
        <taxon>Bacteria</taxon>
        <taxon>Pseudomonadati</taxon>
        <taxon>Myxococcota</taxon>
        <taxon>Myxococcia</taxon>
        <taxon>Myxococcales</taxon>
        <taxon>Sorangiineae</taxon>
        <taxon>Pendulisporaceae</taxon>
        <taxon>Pendulispora</taxon>
    </lineage>
</organism>
<dbReference type="RefSeq" id="WP_394833378.1">
    <property type="nucleotide sequence ID" value="NZ_CP089929.1"/>
</dbReference>
<keyword evidence="2" id="KW-0597">Phosphoprotein</keyword>
<keyword evidence="7" id="KW-1185">Reference proteome</keyword>
<dbReference type="SMART" id="SM00825">
    <property type="entry name" value="PKS_KS"/>
    <property type="match status" value="1"/>
</dbReference>
<evidence type="ECO:0000313" key="7">
    <source>
        <dbReference type="Proteomes" id="UP001374803"/>
    </source>
</evidence>
<dbReference type="InterPro" id="IPR016035">
    <property type="entry name" value="Acyl_Trfase/lysoPLipase"/>
</dbReference>
<dbReference type="Gene3D" id="1.10.1200.10">
    <property type="entry name" value="ACP-like"/>
    <property type="match status" value="1"/>
</dbReference>
<dbReference type="PANTHER" id="PTHR43775">
    <property type="entry name" value="FATTY ACID SYNTHASE"/>
    <property type="match status" value="1"/>
</dbReference>
<gene>
    <name evidence="6" type="ORF">LVJ94_43420</name>
</gene>
<dbReference type="Gene3D" id="3.40.47.10">
    <property type="match status" value="1"/>
</dbReference>
<dbReference type="InterPro" id="IPR020806">
    <property type="entry name" value="PKS_PP-bd"/>
</dbReference>
<dbReference type="SUPFAM" id="SSF52151">
    <property type="entry name" value="FabD/lysophospholipase-like"/>
    <property type="match status" value="1"/>
</dbReference>
<dbReference type="SMART" id="SM00827">
    <property type="entry name" value="PKS_AT"/>
    <property type="match status" value="1"/>
</dbReference>
<dbReference type="InterPro" id="IPR014030">
    <property type="entry name" value="Ketoacyl_synth_N"/>
</dbReference>
<proteinExistence type="predicted"/>
<accession>A0ABZ2KYJ1</accession>
<dbReference type="InterPro" id="IPR020841">
    <property type="entry name" value="PKS_Beta-ketoAc_synthase_dom"/>
</dbReference>
<dbReference type="SMART" id="SM00823">
    <property type="entry name" value="PKS_PP"/>
    <property type="match status" value="1"/>
</dbReference>
<evidence type="ECO:0000256" key="3">
    <source>
        <dbReference type="ARBA" id="ARBA00022679"/>
    </source>
</evidence>
<feature type="domain" description="Ketosynthase family 3 (KS3)" evidence="5">
    <location>
        <begin position="32"/>
        <end position="453"/>
    </location>
</feature>
<dbReference type="PROSITE" id="PS50075">
    <property type="entry name" value="CARRIER"/>
    <property type="match status" value="1"/>
</dbReference>
<dbReference type="Pfam" id="PF00109">
    <property type="entry name" value="ketoacyl-synt"/>
    <property type="match status" value="1"/>
</dbReference>
<dbReference type="SUPFAM" id="SSF47336">
    <property type="entry name" value="ACP-like"/>
    <property type="match status" value="1"/>
</dbReference>
<dbReference type="CDD" id="cd00833">
    <property type="entry name" value="PKS"/>
    <property type="match status" value="1"/>
</dbReference>
<evidence type="ECO:0000256" key="2">
    <source>
        <dbReference type="ARBA" id="ARBA00022553"/>
    </source>
</evidence>
<dbReference type="InterPro" id="IPR016039">
    <property type="entry name" value="Thiolase-like"/>
</dbReference>
<evidence type="ECO:0000259" key="4">
    <source>
        <dbReference type="PROSITE" id="PS50075"/>
    </source>
</evidence>
<dbReference type="InterPro" id="IPR014043">
    <property type="entry name" value="Acyl_transferase_dom"/>
</dbReference>
<keyword evidence="1" id="KW-0596">Phosphopantetheine</keyword>
<dbReference type="PROSITE" id="PS52004">
    <property type="entry name" value="KS3_2"/>
    <property type="match status" value="1"/>
</dbReference>
<name>A0ABZ2KYJ1_9BACT</name>
<dbReference type="InterPro" id="IPR050091">
    <property type="entry name" value="PKS_NRPS_Biosynth_Enz"/>
</dbReference>
<dbReference type="Proteomes" id="UP001374803">
    <property type="component" value="Chromosome"/>
</dbReference>
<evidence type="ECO:0000313" key="6">
    <source>
        <dbReference type="EMBL" id="WXB03744.1"/>
    </source>
</evidence>
<dbReference type="Pfam" id="PF00698">
    <property type="entry name" value="Acyl_transf_1"/>
    <property type="match status" value="1"/>
</dbReference>
<dbReference type="InterPro" id="IPR001227">
    <property type="entry name" value="Ac_transferase_dom_sf"/>
</dbReference>
<dbReference type="Gene3D" id="3.30.70.3290">
    <property type="match status" value="2"/>
</dbReference>
<dbReference type="SUPFAM" id="SSF53901">
    <property type="entry name" value="Thiolase-like"/>
    <property type="match status" value="1"/>
</dbReference>
<evidence type="ECO:0000256" key="1">
    <source>
        <dbReference type="ARBA" id="ARBA00022450"/>
    </source>
</evidence>
<dbReference type="Gene3D" id="3.40.366.10">
    <property type="entry name" value="Malonyl-Coenzyme A Acyl Carrier Protein, domain 2"/>
    <property type="match status" value="2"/>
</dbReference>
<keyword evidence="3" id="KW-0808">Transferase</keyword>
<dbReference type="InterPro" id="IPR014031">
    <property type="entry name" value="Ketoacyl_synth_C"/>
</dbReference>
<dbReference type="PROSITE" id="PS00606">
    <property type="entry name" value="KS3_1"/>
    <property type="match status" value="1"/>
</dbReference>
<dbReference type="InterPro" id="IPR018201">
    <property type="entry name" value="Ketoacyl_synth_AS"/>
</dbReference>
<reference evidence="6" key="1">
    <citation type="submission" date="2021-12" db="EMBL/GenBank/DDBJ databases">
        <title>Discovery of the Pendulisporaceae a myxobacterial family with distinct sporulation behavior and unique specialized metabolism.</title>
        <authorList>
            <person name="Garcia R."/>
            <person name="Popoff A."/>
            <person name="Bader C.D."/>
            <person name="Loehr J."/>
            <person name="Walesch S."/>
            <person name="Walt C."/>
            <person name="Boldt J."/>
            <person name="Bunk B."/>
            <person name="Haeckl F.J.F.P.J."/>
            <person name="Gunesch A.P."/>
            <person name="Birkelbach J."/>
            <person name="Nuebel U."/>
            <person name="Pietschmann T."/>
            <person name="Bach T."/>
            <person name="Mueller R."/>
        </authorList>
    </citation>
    <scope>NUCLEOTIDE SEQUENCE</scope>
    <source>
        <strain evidence="6">MSr11367</strain>
    </source>
</reference>
<dbReference type="PANTHER" id="PTHR43775:SF37">
    <property type="entry name" value="SI:DKEY-61P9.11"/>
    <property type="match status" value="1"/>
</dbReference>